<dbReference type="Pfam" id="PF00005">
    <property type="entry name" value="ABC_tran"/>
    <property type="match status" value="1"/>
</dbReference>
<keyword evidence="8" id="KW-0732">Signal</keyword>
<gene>
    <name evidence="10" type="ORF">CSUI_000694</name>
</gene>
<dbReference type="Gene3D" id="3.40.50.300">
    <property type="entry name" value="P-loop containing nucleotide triphosphate hydrolases"/>
    <property type="match status" value="1"/>
</dbReference>
<dbReference type="PANTHER" id="PTHR24221:SF503">
    <property type="entry name" value="MITOCHONDRIAL POTASSIUM CHANNEL ATP-BINDING SUBUNIT"/>
    <property type="match status" value="1"/>
</dbReference>
<dbReference type="OrthoDB" id="6500128at2759"/>
<dbReference type="GO" id="GO:0016020">
    <property type="term" value="C:membrane"/>
    <property type="evidence" value="ECO:0007669"/>
    <property type="project" value="UniProtKB-SubCell"/>
</dbReference>
<keyword evidence="4" id="KW-0547">Nucleotide-binding</keyword>
<evidence type="ECO:0000313" key="11">
    <source>
        <dbReference type="Proteomes" id="UP000221165"/>
    </source>
</evidence>
<organism evidence="10 11">
    <name type="scientific">Cystoisospora suis</name>
    <dbReference type="NCBI Taxonomy" id="483139"/>
    <lineage>
        <taxon>Eukaryota</taxon>
        <taxon>Sar</taxon>
        <taxon>Alveolata</taxon>
        <taxon>Apicomplexa</taxon>
        <taxon>Conoidasida</taxon>
        <taxon>Coccidia</taxon>
        <taxon>Eucoccidiorida</taxon>
        <taxon>Eimeriorina</taxon>
        <taxon>Sarcocystidae</taxon>
        <taxon>Cystoisospora</taxon>
    </lineage>
</organism>
<comment type="caution">
    <text evidence="10">The sequence shown here is derived from an EMBL/GenBank/DDBJ whole genome shotgun (WGS) entry which is preliminary data.</text>
</comment>
<dbReference type="InterPro" id="IPR039421">
    <property type="entry name" value="Type_1_exporter"/>
</dbReference>
<evidence type="ECO:0000256" key="6">
    <source>
        <dbReference type="ARBA" id="ARBA00022989"/>
    </source>
</evidence>
<protein>
    <submittedName>
        <fullName evidence="10">Abc transporter transmembrane region domain-containing protein</fullName>
    </submittedName>
</protein>
<dbReference type="AlphaFoldDB" id="A0A2C6LCZ3"/>
<evidence type="ECO:0000256" key="3">
    <source>
        <dbReference type="ARBA" id="ARBA00022692"/>
    </source>
</evidence>
<dbReference type="InterPro" id="IPR027417">
    <property type="entry name" value="P-loop_NTPase"/>
</dbReference>
<keyword evidence="11" id="KW-1185">Reference proteome</keyword>
<keyword evidence="3 10" id="KW-0812">Transmembrane</keyword>
<dbReference type="GO" id="GO:0005524">
    <property type="term" value="F:ATP binding"/>
    <property type="evidence" value="ECO:0007669"/>
    <property type="project" value="UniProtKB-KW"/>
</dbReference>
<name>A0A2C6LCZ3_9APIC</name>
<evidence type="ECO:0000256" key="5">
    <source>
        <dbReference type="ARBA" id="ARBA00022840"/>
    </source>
</evidence>
<dbReference type="GO" id="GO:0016887">
    <property type="term" value="F:ATP hydrolysis activity"/>
    <property type="evidence" value="ECO:0007669"/>
    <property type="project" value="InterPro"/>
</dbReference>
<dbReference type="GO" id="GO:0005737">
    <property type="term" value="C:cytoplasm"/>
    <property type="evidence" value="ECO:0007669"/>
    <property type="project" value="UniProtKB-ARBA"/>
</dbReference>
<feature type="signal peptide" evidence="8">
    <location>
        <begin position="1"/>
        <end position="16"/>
    </location>
</feature>
<proteinExistence type="predicted"/>
<evidence type="ECO:0000256" key="7">
    <source>
        <dbReference type="ARBA" id="ARBA00023136"/>
    </source>
</evidence>
<dbReference type="FunFam" id="3.40.50.300:FF:000836">
    <property type="entry name" value="ABC transporter B family member 25"/>
    <property type="match status" value="1"/>
</dbReference>
<evidence type="ECO:0000313" key="10">
    <source>
        <dbReference type="EMBL" id="PHJ25449.1"/>
    </source>
</evidence>
<comment type="subcellular location">
    <subcellularLocation>
        <location evidence="1">Membrane</location>
        <topology evidence="1">Multi-pass membrane protein</topology>
    </subcellularLocation>
</comment>
<dbReference type="InterPro" id="IPR003439">
    <property type="entry name" value="ABC_transporter-like_ATP-bd"/>
</dbReference>
<sequence length="295" mass="32556">MMQTLFALVFAANGIGQTVLVATDAKKAKEAAGRVFDLLDGVYSNLSFTVNPGETVALVGSSGCGKSTVIQLLERFYDLETETRIPLQDSACGEHRVSGGSITVDRVELRSCNLRSLRAMMALVNQEPELFNMTVTENIRYGRPDASQEEVEEAARQANAHGFISMFPLGYETKVGRRGELLSGGQKQRIAIARAILRNPRILLLDEPTSALDAISEQKVQETLDRIVRSSSQRVTIVAAHRLSTIKNADKIIVLSNPHRRGSRVVEMGKHRQLMKIPNGVYKHLVNISHYTEGR</sequence>
<evidence type="ECO:0000259" key="9">
    <source>
        <dbReference type="PROSITE" id="PS50893"/>
    </source>
</evidence>
<feature type="domain" description="ABC transporter" evidence="9">
    <location>
        <begin position="20"/>
        <end position="287"/>
    </location>
</feature>
<reference evidence="10 11" key="1">
    <citation type="journal article" date="2017" name="Int. J. Parasitol.">
        <title>The genome of the protozoan parasite Cystoisospora suis and a reverse vaccinology approach to identify vaccine candidates.</title>
        <authorList>
            <person name="Palmieri N."/>
            <person name="Shrestha A."/>
            <person name="Ruttkowski B."/>
            <person name="Beck T."/>
            <person name="Vogl C."/>
            <person name="Tomley F."/>
            <person name="Blake D.P."/>
            <person name="Joachim A."/>
        </authorList>
    </citation>
    <scope>NUCLEOTIDE SEQUENCE [LARGE SCALE GENOMIC DNA]</scope>
    <source>
        <strain evidence="10 11">Wien I</strain>
    </source>
</reference>
<keyword evidence="7" id="KW-0472">Membrane</keyword>
<dbReference type="InterPro" id="IPR017871">
    <property type="entry name" value="ABC_transporter-like_CS"/>
</dbReference>
<keyword evidence="6" id="KW-1133">Transmembrane helix</keyword>
<accession>A0A2C6LCZ3</accession>
<dbReference type="InterPro" id="IPR003593">
    <property type="entry name" value="AAA+_ATPase"/>
</dbReference>
<evidence type="ECO:0000256" key="2">
    <source>
        <dbReference type="ARBA" id="ARBA00022448"/>
    </source>
</evidence>
<dbReference type="SUPFAM" id="SSF52540">
    <property type="entry name" value="P-loop containing nucleoside triphosphate hydrolases"/>
    <property type="match status" value="1"/>
</dbReference>
<evidence type="ECO:0000256" key="8">
    <source>
        <dbReference type="SAM" id="SignalP"/>
    </source>
</evidence>
<dbReference type="RefSeq" id="XP_067927096.1">
    <property type="nucleotide sequence ID" value="XM_068060925.1"/>
</dbReference>
<dbReference type="PANTHER" id="PTHR24221">
    <property type="entry name" value="ATP-BINDING CASSETTE SUB-FAMILY B"/>
    <property type="match status" value="1"/>
</dbReference>
<dbReference type="PROSITE" id="PS50893">
    <property type="entry name" value="ABC_TRANSPORTER_2"/>
    <property type="match status" value="1"/>
</dbReference>
<dbReference type="GO" id="GO:0042626">
    <property type="term" value="F:ATPase-coupled transmembrane transporter activity"/>
    <property type="evidence" value="ECO:0007669"/>
    <property type="project" value="TreeGrafter"/>
</dbReference>
<evidence type="ECO:0000256" key="4">
    <source>
        <dbReference type="ARBA" id="ARBA00022741"/>
    </source>
</evidence>
<dbReference type="VEuPathDB" id="ToxoDB:CSUI_000694"/>
<dbReference type="GeneID" id="94424136"/>
<dbReference type="Proteomes" id="UP000221165">
    <property type="component" value="Unassembled WGS sequence"/>
</dbReference>
<keyword evidence="2" id="KW-0813">Transport</keyword>
<dbReference type="PROSITE" id="PS00211">
    <property type="entry name" value="ABC_TRANSPORTER_1"/>
    <property type="match status" value="1"/>
</dbReference>
<dbReference type="EMBL" id="MIGC01000272">
    <property type="protein sequence ID" value="PHJ25449.1"/>
    <property type="molecule type" value="Genomic_DNA"/>
</dbReference>
<dbReference type="SMART" id="SM00382">
    <property type="entry name" value="AAA"/>
    <property type="match status" value="1"/>
</dbReference>
<evidence type="ECO:0000256" key="1">
    <source>
        <dbReference type="ARBA" id="ARBA00004141"/>
    </source>
</evidence>
<keyword evidence="5" id="KW-0067">ATP-binding</keyword>
<feature type="chain" id="PRO_5012993793" evidence="8">
    <location>
        <begin position="17"/>
        <end position="295"/>
    </location>
</feature>